<dbReference type="Gene3D" id="4.10.430.30">
    <property type="match status" value="1"/>
</dbReference>
<evidence type="ECO:0000313" key="6">
    <source>
        <dbReference type="EMBL" id="AOJ09983.1"/>
    </source>
</evidence>
<dbReference type="GO" id="GO:0009295">
    <property type="term" value="C:nucleoid"/>
    <property type="evidence" value="ECO:0007669"/>
    <property type="project" value="UniProtKB-SubCell"/>
</dbReference>
<evidence type="ECO:0000256" key="4">
    <source>
        <dbReference type="ARBA" id="ARBA00023125"/>
    </source>
</evidence>
<comment type="similarity">
    <text evidence="2">Belongs to the histone-like protein H-NS family.</text>
</comment>
<dbReference type="Pfam" id="PF00816">
    <property type="entry name" value="Histone_HNS"/>
    <property type="match status" value="1"/>
</dbReference>
<proteinExistence type="inferred from homology"/>
<evidence type="ECO:0000259" key="5">
    <source>
        <dbReference type="SMART" id="SM00528"/>
    </source>
</evidence>
<dbReference type="InterPro" id="IPR027444">
    <property type="entry name" value="H-NS_C_dom"/>
</dbReference>
<evidence type="ECO:0000256" key="2">
    <source>
        <dbReference type="ARBA" id="ARBA00010610"/>
    </source>
</evidence>
<gene>
    <name evidence="6" type="ORF">WS71_22225</name>
</gene>
<dbReference type="SUPFAM" id="SSF81273">
    <property type="entry name" value="H-NS histone-like proteins"/>
    <property type="match status" value="1"/>
</dbReference>
<dbReference type="SMART" id="SM00528">
    <property type="entry name" value="HNS"/>
    <property type="match status" value="1"/>
</dbReference>
<dbReference type="EMBL" id="CP013389">
    <property type="protein sequence ID" value="AOJ09983.1"/>
    <property type="molecule type" value="Genomic_DNA"/>
</dbReference>
<comment type="subcellular location">
    <subcellularLocation>
        <location evidence="1">Cytoplasm</location>
        <location evidence="1">Nucleoid</location>
    </subcellularLocation>
</comment>
<dbReference type="PANTHER" id="PTHR38097:SF2">
    <property type="entry name" value="DNA-BINDING PROTEIN STPA"/>
    <property type="match status" value="1"/>
</dbReference>
<feature type="domain" description="DNA-binding protein H-NS-like C-terminal" evidence="5">
    <location>
        <begin position="56"/>
        <end position="95"/>
    </location>
</feature>
<dbReference type="GO" id="GO:0003677">
    <property type="term" value="F:DNA binding"/>
    <property type="evidence" value="ECO:0007669"/>
    <property type="project" value="UniProtKB-KW"/>
</dbReference>
<keyword evidence="4" id="KW-0238">DNA-binding</keyword>
<dbReference type="RefSeq" id="WP_108026963.1">
    <property type="nucleotide sequence ID" value="NZ_CP013389.1"/>
</dbReference>
<dbReference type="AlphaFoldDB" id="A0A1B4G248"/>
<keyword evidence="3" id="KW-0963">Cytoplasm</keyword>
<name>A0A1B4G248_9BURK</name>
<evidence type="ECO:0000313" key="7">
    <source>
        <dbReference type="Proteomes" id="UP000067711"/>
    </source>
</evidence>
<dbReference type="PANTHER" id="PTHR38097">
    <property type="match status" value="1"/>
</dbReference>
<evidence type="ECO:0000256" key="3">
    <source>
        <dbReference type="ARBA" id="ARBA00022490"/>
    </source>
</evidence>
<reference evidence="6 7" key="1">
    <citation type="submission" date="2015-12" db="EMBL/GenBank/DDBJ databases">
        <title>Diversity of Burkholderia near neighbor genomes.</title>
        <authorList>
            <person name="Sahl J."/>
            <person name="Wagner D."/>
            <person name="Keim P."/>
        </authorList>
    </citation>
    <scope>NUCLEOTIDE SEQUENCE [LARGE SCALE GENOMIC DNA]</scope>
    <source>
        <strain evidence="6 7">BDU8</strain>
    </source>
</reference>
<protein>
    <submittedName>
        <fullName evidence="6">H-NS histone</fullName>
    </submittedName>
</protein>
<organism evidence="6 7">
    <name type="scientific">Burkholderia mayonis</name>
    <dbReference type="NCBI Taxonomy" id="1385591"/>
    <lineage>
        <taxon>Bacteria</taxon>
        <taxon>Pseudomonadati</taxon>
        <taxon>Pseudomonadota</taxon>
        <taxon>Betaproteobacteria</taxon>
        <taxon>Burkholderiales</taxon>
        <taxon>Burkholderiaceae</taxon>
        <taxon>Burkholderia</taxon>
        <taxon>pseudomallei group</taxon>
    </lineage>
</organism>
<accession>A0A1B4G248</accession>
<dbReference type="Proteomes" id="UP000067711">
    <property type="component" value="Chromosome 1"/>
</dbReference>
<evidence type="ECO:0000256" key="1">
    <source>
        <dbReference type="ARBA" id="ARBA00004453"/>
    </source>
</evidence>
<sequence length="96" mass="10940">MATYKELKARAEALSAQVEAARQAELQAAIDDVRAKVREYGLTAYEVFGYRKAPGERKRGAVRPKYRDPATGATWTGRGIEPKWIRGRNRDEFRIK</sequence>